<proteinExistence type="predicted"/>
<dbReference type="EMBL" id="GGEC01035116">
    <property type="protein sequence ID" value="MBX15600.1"/>
    <property type="molecule type" value="Transcribed_RNA"/>
</dbReference>
<organism evidence="1">
    <name type="scientific">Rhizophora mucronata</name>
    <name type="common">Asiatic mangrove</name>
    <dbReference type="NCBI Taxonomy" id="61149"/>
    <lineage>
        <taxon>Eukaryota</taxon>
        <taxon>Viridiplantae</taxon>
        <taxon>Streptophyta</taxon>
        <taxon>Embryophyta</taxon>
        <taxon>Tracheophyta</taxon>
        <taxon>Spermatophyta</taxon>
        <taxon>Magnoliopsida</taxon>
        <taxon>eudicotyledons</taxon>
        <taxon>Gunneridae</taxon>
        <taxon>Pentapetalae</taxon>
        <taxon>rosids</taxon>
        <taxon>fabids</taxon>
        <taxon>Malpighiales</taxon>
        <taxon>Rhizophoraceae</taxon>
        <taxon>Rhizophora</taxon>
    </lineage>
</organism>
<dbReference type="AlphaFoldDB" id="A0A2P2LCD5"/>
<reference evidence="1" key="1">
    <citation type="submission" date="2018-02" db="EMBL/GenBank/DDBJ databases">
        <title>Rhizophora mucronata_Transcriptome.</title>
        <authorList>
            <person name="Meera S.P."/>
            <person name="Sreeshan A."/>
            <person name="Augustine A."/>
        </authorList>
    </citation>
    <scope>NUCLEOTIDE SEQUENCE</scope>
    <source>
        <tissue evidence="1">Leaf</tissue>
    </source>
</reference>
<evidence type="ECO:0000313" key="1">
    <source>
        <dbReference type="EMBL" id="MBX15600.1"/>
    </source>
</evidence>
<name>A0A2P2LCD5_RHIMU</name>
<protein>
    <submittedName>
        <fullName evidence="1">Uncharacterized protein</fullName>
    </submittedName>
</protein>
<sequence>MLRETVNWNPNPNLQTSLDGRNLSKFLSGFTRL</sequence>
<accession>A0A2P2LCD5</accession>